<organism evidence="1 2">
    <name type="scientific">Qipengyuania spongiae</name>
    <dbReference type="NCBI Taxonomy" id="2909673"/>
    <lineage>
        <taxon>Bacteria</taxon>
        <taxon>Pseudomonadati</taxon>
        <taxon>Pseudomonadota</taxon>
        <taxon>Alphaproteobacteria</taxon>
        <taxon>Sphingomonadales</taxon>
        <taxon>Erythrobacteraceae</taxon>
        <taxon>Qipengyuania</taxon>
    </lineage>
</organism>
<accession>A0ABY5SW94</accession>
<name>A0ABY5SW94_9SPHN</name>
<proteinExistence type="predicted"/>
<gene>
    <name evidence="1" type="ORF">L1F33_11270</name>
</gene>
<reference evidence="1" key="1">
    <citation type="submission" date="2022-02" db="EMBL/GenBank/DDBJ databases">
        <title>Qipengyuania spongiae sp. nov., isolated from marine sponge.</title>
        <authorList>
            <person name="Li Z."/>
            <person name="Zhang M."/>
        </authorList>
    </citation>
    <scope>NUCLEOTIDE SEQUENCE</scope>
    <source>
        <strain evidence="1">PHS-Z21</strain>
    </source>
</reference>
<evidence type="ECO:0008006" key="3">
    <source>
        <dbReference type="Google" id="ProtNLM"/>
    </source>
</evidence>
<sequence>MRNTASILALLAASASIGGCTTSSEDNWRGGATTPFAQAERSCREQLEFVSDEENRREIFTGCMAALGWTPREGASLEI</sequence>
<dbReference type="RefSeq" id="WP_265557997.1">
    <property type="nucleotide sequence ID" value="NZ_CP092471.1"/>
</dbReference>
<evidence type="ECO:0000313" key="2">
    <source>
        <dbReference type="Proteomes" id="UP001065265"/>
    </source>
</evidence>
<dbReference type="PROSITE" id="PS51257">
    <property type="entry name" value="PROKAR_LIPOPROTEIN"/>
    <property type="match status" value="1"/>
</dbReference>
<dbReference type="EMBL" id="CP092471">
    <property type="protein sequence ID" value="UVI38818.1"/>
    <property type="molecule type" value="Genomic_DNA"/>
</dbReference>
<keyword evidence="2" id="KW-1185">Reference proteome</keyword>
<evidence type="ECO:0000313" key="1">
    <source>
        <dbReference type="EMBL" id="UVI38818.1"/>
    </source>
</evidence>
<dbReference type="Proteomes" id="UP001065265">
    <property type="component" value="Chromosome"/>
</dbReference>
<protein>
    <recommendedName>
        <fullName evidence="3">Entry exclusion lipoprotein TrbK</fullName>
    </recommendedName>
</protein>